<gene>
    <name evidence="2" type="ORF">Pfra01_002754000</name>
</gene>
<accession>A0A9W6YGS6</accession>
<protein>
    <submittedName>
        <fullName evidence="2">Unnamed protein product</fullName>
    </submittedName>
</protein>
<proteinExistence type="predicted"/>
<feature type="region of interest" description="Disordered" evidence="1">
    <location>
        <begin position="63"/>
        <end position="88"/>
    </location>
</feature>
<evidence type="ECO:0000256" key="1">
    <source>
        <dbReference type="SAM" id="MobiDB-lite"/>
    </source>
</evidence>
<dbReference type="Proteomes" id="UP001165121">
    <property type="component" value="Unassembled WGS sequence"/>
</dbReference>
<reference evidence="2" key="1">
    <citation type="submission" date="2023-04" db="EMBL/GenBank/DDBJ databases">
        <title>Phytophthora fragariaefolia NBRC 109709.</title>
        <authorList>
            <person name="Ichikawa N."/>
            <person name="Sato H."/>
            <person name="Tonouchi N."/>
        </authorList>
    </citation>
    <scope>NUCLEOTIDE SEQUENCE</scope>
    <source>
        <strain evidence="2">NBRC 109709</strain>
    </source>
</reference>
<dbReference type="EMBL" id="BSXT01006795">
    <property type="protein sequence ID" value="GMF63079.1"/>
    <property type="molecule type" value="Genomic_DNA"/>
</dbReference>
<evidence type="ECO:0000313" key="2">
    <source>
        <dbReference type="EMBL" id="GMF63079.1"/>
    </source>
</evidence>
<comment type="caution">
    <text evidence="2">The sequence shown here is derived from an EMBL/GenBank/DDBJ whole genome shotgun (WGS) entry which is preliminary data.</text>
</comment>
<sequence length="170" mass="17247">MSRTKTSGTTVLTTCVVTRFQGPADIPNASATETITVKSEAASATPPVTPRTTTVDSVVPTVVADTPPSIAGPAGNTNLETAPTSQQPGVAATAAATDRSTTTNVVMTGSDGAPVVNDEVRTLTQAIHLMMATVARLEARMNGIETARVSTAAAETDTPPGNETKALETP</sequence>
<dbReference type="AlphaFoldDB" id="A0A9W6YGS6"/>
<feature type="region of interest" description="Disordered" evidence="1">
    <location>
        <begin position="149"/>
        <end position="170"/>
    </location>
</feature>
<evidence type="ECO:0000313" key="3">
    <source>
        <dbReference type="Proteomes" id="UP001165121"/>
    </source>
</evidence>
<keyword evidence="3" id="KW-1185">Reference proteome</keyword>
<organism evidence="2 3">
    <name type="scientific">Phytophthora fragariaefolia</name>
    <dbReference type="NCBI Taxonomy" id="1490495"/>
    <lineage>
        <taxon>Eukaryota</taxon>
        <taxon>Sar</taxon>
        <taxon>Stramenopiles</taxon>
        <taxon>Oomycota</taxon>
        <taxon>Peronosporomycetes</taxon>
        <taxon>Peronosporales</taxon>
        <taxon>Peronosporaceae</taxon>
        <taxon>Phytophthora</taxon>
    </lineage>
</organism>
<feature type="compositionally biased region" description="Polar residues" evidence="1">
    <location>
        <begin position="75"/>
        <end position="88"/>
    </location>
</feature>
<name>A0A9W6YGS6_9STRA</name>